<dbReference type="InterPro" id="IPR011006">
    <property type="entry name" value="CheY-like_superfamily"/>
</dbReference>
<dbReference type="PANTHER" id="PTHR44591:SF3">
    <property type="entry name" value="RESPONSE REGULATORY DOMAIN-CONTAINING PROTEIN"/>
    <property type="match status" value="1"/>
</dbReference>
<dbReference type="PANTHER" id="PTHR44591">
    <property type="entry name" value="STRESS RESPONSE REGULATOR PROTEIN 1"/>
    <property type="match status" value="1"/>
</dbReference>
<feature type="domain" description="Response regulatory" evidence="3">
    <location>
        <begin position="7"/>
        <end position="123"/>
    </location>
</feature>
<dbReference type="RefSeq" id="WP_133994602.1">
    <property type="nucleotide sequence ID" value="NZ_SODV01000001.1"/>
</dbReference>
<organism evidence="4 5">
    <name type="scientific">Dinghuibacter silviterrae</name>
    <dbReference type="NCBI Taxonomy" id="1539049"/>
    <lineage>
        <taxon>Bacteria</taxon>
        <taxon>Pseudomonadati</taxon>
        <taxon>Bacteroidota</taxon>
        <taxon>Chitinophagia</taxon>
        <taxon>Chitinophagales</taxon>
        <taxon>Chitinophagaceae</taxon>
        <taxon>Dinghuibacter</taxon>
    </lineage>
</organism>
<dbReference type="CDD" id="cd00156">
    <property type="entry name" value="REC"/>
    <property type="match status" value="1"/>
</dbReference>
<dbReference type="Gene3D" id="3.40.50.2300">
    <property type="match status" value="1"/>
</dbReference>
<comment type="caution">
    <text evidence="4">The sequence shown here is derived from an EMBL/GenBank/DDBJ whole genome shotgun (WGS) entry which is preliminary data.</text>
</comment>
<dbReference type="EMBL" id="SODV01000001">
    <property type="protein sequence ID" value="TDX01970.1"/>
    <property type="molecule type" value="Genomic_DNA"/>
</dbReference>
<evidence type="ECO:0000256" key="1">
    <source>
        <dbReference type="ARBA" id="ARBA00022553"/>
    </source>
</evidence>
<evidence type="ECO:0000256" key="2">
    <source>
        <dbReference type="PROSITE-ProRule" id="PRU00169"/>
    </source>
</evidence>
<dbReference type="SMART" id="SM00448">
    <property type="entry name" value="REC"/>
    <property type="match status" value="1"/>
</dbReference>
<dbReference type="GO" id="GO:0000160">
    <property type="term" value="P:phosphorelay signal transduction system"/>
    <property type="evidence" value="ECO:0007669"/>
    <property type="project" value="InterPro"/>
</dbReference>
<evidence type="ECO:0000259" key="3">
    <source>
        <dbReference type="PROSITE" id="PS50110"/>
    </source>
</evidence>
<name>A0A4R8DUC7_9BACT</name>
<dbReference type="Proteomes" id="UP000294498">
    <property type="component" value="Unassembled WGS sequence"/>
</dbReference>
<feature type="modified residue" description="4-aspartylphosphate" evidence="2">
    <location>
        <position position="58"/>
    </location>
</feature>
<evidence type="ECO:0000313" key="4">
    <source>
        <dbReference type="EMBL" id="TDX01970.1"/>
    </source>
</evidence>
<dbReference type="SUPFAM" id="SSF52172">
    <property type="entry name" value="CheY-like"/>
    <property type="match status" value="1"/>
</dbReference>
<reference evidence="4 5" key="1">
    <citation type="submission" date="2019-03" db="EMBL/GenBank/DDBJ databases">
        <title>Genomic Encyclopedia of Type Strains, Phase IV (KMG-IV): sequencing the most valuable type-strain genomes for metagenomic binning, comparative biology and taxonomic classification.</title>
        <authorList>
            <person name="Goeker M."/>
        </authorList>
    </citation>
    <scope>NUCLEOTIDE SEQUENCE [LARGE SCALE GENOMIC DNA]</scope>
    <source>
        <strain evidence="4 5">DSM 100059</strain>
    </source>
</reference>
<gene>
    <name evidence="4" type="ORF">EDB95_3017</name>
</gene>
<dbReference type="InterPro" id="IPR050595">
    <property type="entry name" value="Bact_response_regulator"/>
</dbReference>
<protein>
    <submittedName>
        <fullName evidence="4">Response regulator receiver domain-containing protein</fullName>
    </submittedName>
</protein>
<sequence>MHNTGKTILVVDDYELIVERLTALLEELAYVAQVWSARSYTESVALLGTQVPDIALLDIHLPDRSGIDLLDYIKDRYPAVRVIMISNQVNPTYKVLCQEKGADFVIDKSNDYEMIPNLIASLSGCS</sequence>
<dbReference type="AlphaFoldDB" id="A0A4R8DUC7"/>
<proteinExistence type="predicted"/>
<dbReference type="Pfam" id="PF00072">
    <property type="entry name" value="Response_reg"/>
    <property type="match status" value="1"/>
</dbReference>
<keyword evidence="5" id="KW-1185">Reference proteome</keyword>
<dbReference type="PROSITE" id="PS50110">
    <property type="entry name" value="RESPONSE_REGULATORY"/>
    <property type="match status" value="1"/>
</dbReference>
<keyword evidence="1 2" id="KW-0597">Phosphoprotein</keyword>
<dbReference type="OrthoDB" id="9789181at2"/>
<accession>A0A4R8DUC7</accession>
<dbReference type="InterPro" id="IPR001789">
    <property type="entry name" value="Sig_transdc_resp-reg_receiver"/>
</dbReference>
<evidence type="ECO:0000313" key="5">
    <source>
        <dbReference type="Proteomes" id="UP000294498"/>
    </source>
</evidence>